<organism evidence="1 2">
    <name type="scientific">Salinicoccus jeotgali</name>
    <dbReference type="NCBI Taxonomy" id="381634"/>
    <lineage>
        <taxon>Bacteria</taxon>
        <taxon>Bacillati</taxon>
        <taxon>Bacillota</taxon>
        <taxon>Bacilli</taxon>
        <taxon>Bacillales</taxon>
        <taxon>Staphylococcaceae</taxon>
        <taxon>Salinicoccus</taxon>
    </lineage>
</organism>
<evidence type="ECO:0000313" key="1">
    <source>
        <dbReference type="EMBL" id="GAA3713177.1"/>
    </source>
</evidence>
<proteinExistence type="predicted"/>
<evidence type="ECO:0000313" key="2">
    <source>
        <dbReference type="Proteomes" id="UP001500920"/>
    </source>
</evidence>
<sequence length="113" mass="12798">MDKYKTITLMISIILLASCSKAIPYGYSEDDIEKIKEESYSYFPLSLKNINDTSDVAVDKICEVNTETLTTNNYEHVFIAQLDEETLNVGLNKETNEVNILGDFSNTEQCKTL</sequence>
<comment type="caution">
    <text evidence="1">The sequence shown here is derived from an EMBL/GenBank/DDBJ whole genome shotgun (WGS) entry which is preliminary data.</text>
</comment>
<gene>
    <name evidence="1" type="ORF">GCM10022378_00090</name>
</gene>
<dbReference type="Proteomes" id="UP001500920">
    <property type="component" value="Unassembled WGS sequence"/>
</dbReference>
<accession>A0ABP7E476</accession>
<protein>
    <submittedName>
        <fullName evidence="1">Uncharacterized protein</fullName>
    </submittedName>
</protein>
<dbReference type="PROSITE" id="PS51257">
    <property type="entry name" value="PROKAR_LIPOPROTEIN"/>
    <property type="match status" value="1"/>
</dbReference>
<dbReference type="EMBL" id="BAABCK010000001">
    <property type="protein sequence ID" value="GAA3713177.1"/>
    <property type="molecule type" value="Genomic_DNA"/>
</dbReference>
<reference evidence="2" key="1">
    <citation type="journal article" date="2019" name="Int. J. Syst. Evol. Microbiol.">
        <title>The Global Catalogue of Microorganisms (GCM) 10K type strain sequencing project: providing services to taxonomists for standard genome sequencing and annotation.</title>
        <authorList>
            <consortium name="The Broad Institute Genomics Platform"/>
            <consortium name="The Broad Institute Genome Sequencing Center for Infectious Disease"/>
            <person name="Wu L."/>
            <person name="Ma J."/>
        </authorList>
    </citation>
    <scope>NUCLEOTIDE SEQUENCE [LARGE SCALE GENOMIC DNA]</scope>
    <source>
        <strain evidence="2">JCM 16981</strain>
    </source>
</reference>
<name>A0ABP7E476_9STAP</name>
<keyword evidence="2" id="KW-1185">Reference proteome</keyword>
<dbReference type="RefSeq" id="WP_344700573.1">
    <property type="nucleotide sequence ID" value="NZ_BAABCK010000001.1"/>
</dbReference>